<comment type="caution">
    <text evidence="1">The sequence shown here is derived from an EMBL/GenBank/DDBJ whole genome shotgun (WGS) entry which is preliminary data.</text>
</comment>
<dbReference type="EMBL" id="REGN01011757">
    <property type="protein sequence ID" value="RMZ96945.1"/>
    <property type="molecule type" value="Genomic_DNA"/>
</dbReference>
<feature type="non-terminal residue" evidence="1">
    <location>
        <position position="1"/>
    </location>
</feature>
<dbReference type="Proteomes" id="UP000276133">
    <property type="component" value="Unassembled WGS sequence"/>
</dbReference>
<proteinExistence type="predicted"/>
<name>A0A3M7PCX0_BRAPC</name>
<sequence length="96" mass="11073">KVNCSPIPNSIHFFLTNTLSNDNLDQCLRTANGEIFWNGKECELAFGFGSKCRNHEQCQIITQYTFCIELGGHNVEIILIINHKIRFLYKQDNPKL</sequence>
<accession>A0A3M7PCX0</accession>
<dbReference type="AlphaFoldDB" id="A0A3M7PCX0"/>
<protein>
    <submittedName>
        <fullName evidence="1">Uncharacterized protein</fullName>
    </submittedName>
</protein>
<evidence type="ECO:0000313" key="2">
    <source>
        <dbReference type="Proteomes" id="UP000276133"/>
    </source>
</evidence>
<gene>
    <name evidence="1" type="ORF">BpHYR1_013480</name>
</gene>
<reference evidence="1 2" key="1">
    <citation type="journal article" date="2018" name="Sci. Rep.">
        <title>Genomic signatures of local adaptation to the degree of environmental predictability in rotifers.</title>
        <authorList>
            <person name="Franch-Gras L."/>
            <person name="Hahn C."/>
            <person name="Garcia-Roger E.M."/>
            <person name="Carmona M.J."/>
            <person name="Serra M."/>
            <person name="Gomez A."/>
        </authorList>
    </citation>
    <scope>NUCLEOTIDE SEQUENCE [LARGE SCALE GENOMIC DNA]</scope>
    <source>
        <strain evidence="1">HYR1</strain>
    </source>
</reference>
<organism evidence="1 2">
    <name type="scientific">Brachionus plicatilis</name>
    <name type="common">Marine rotifer</name>
    <name type="synonym">Brachionus muelleri</name>
    <dbReference type="NCBI Taxonomy" id="10195"/>
    <lineage>
        <taxon>Eukaryota</taxon>
        <taxon>Metazoa</taxon>
        <taxon>Spiralia</taxon>
        <taxon>Gnathifera</taxon>
        <taxon>Rotifera</taxon>
        <taxon>Eurotatoria</taxon>
        <taxon>Monogononta</taxon>
        <taxon>Pseudotrocha</taxon>
        <taxon>Ploima</taxon>
        <taxon>Brachionidae</taxon>
        <taxon>Brachionus</taxon>
    </lineage>
</organism>
<evidence type="ECO:0000313" key="1">
    <source>
        <dbReference type="EMBL" id="RMZ96945.1"/>
    </source>
</evidence>
<keyword evidence="2" id="KW-1185">Reference proteome</keyword>